<proteinExistence type="predicted"/>
<evidence type="ECO:0000256" key="1">
    <source>
        <dbReference type="SAM" id="Coils"/>
    </source>
</evidence>
<feature type="coiled-coil region" evidence="1">
    <location>
        <begin position="715"/>
        <end position="778"/>
    </location>
</feature>
<dbReference type="RefSeq" id="XP_008872312.1">
    <property type="nucleotide sequence ID" value="XM_008874090.1"/>
</dbReference>
<reference evidence="3" key="1">
    <citation type="submission" date="2013-12" db="EMBL/GenBank/DDBJ databases">
        <title>The Genome Sequence of Aphanomyces invadans NJM9701.</title>
        <authorList>
            <consortium name="The Broad Institute Genomics Platform"/>
            <person name="Russ C."/>
            <person name="Tyler B."/>
            <person name="van West P."/>
            <person name="Dieguez-Uribeondo J."/>
            <person name="Young S.K."/>
            <person name="Zeng Q."/>
            <person name="Gargeya S."/>
            <person name="Fitzgerald M."/>
            <person name="Abouelleil A."/>
            <person name="Alvarado L."/>
            <person name="Chapman S.B."/>
            <person name="Gainer-Dewar J."/>
            <person name="Goldberg J."/>
            <person name="Griggs A."/>
            <person name="Gujja S."/>
            <person name="Hansen M."/>
            <person name="Howarth C."/>
            <person name="Imamovic A."/>
            <person name="Ireland A."/>
            <person name="Larimer J."/>
            <person name="McCowan C."/>
            <person name="Murphy C."/>
            <person name="Pearson M."/>
            <person name="Poon T.W."/>
            <person name="Priest M."/>
            <person name="Roberts A."/>
            <person name="Saif S."/>
            <person name="Shea T."/>
            <person name="Sykes S."/>
            <person name="Wortman J."/>
            <person name="Nusbaum C."/>
            <person name="Birren B."/>
        </authorList>
    </citation>
    <scope>NUCLEOTIDE SEQUENCE [LARGE SCALE GENOMIC DNA]</scope>
    <source>
        <strain evidence="3">NJM9701</strain>
    </source>
</reference>
<gene>
    <name evidence="3" type="ORF">H310_08378</name>
</gene>
<feature type="region of interest" description="Disordered" evidence="2">
    <location>
        <begin position="322"/>
        <end position="370"/>
    </location>
</feature>
<dbReference type="PANTHER" id="PTHR44927:SF1">
    <property type="entry name" value="FK506-BINDING PROTEIN 15"/>
    <property type="match status" value="1"/>
</dbReference>
<organism evidence="3">
    <name type="scientific">Aphanomyces invadans</name>
    <dbReference type="NCBI Taxonomy" id="157072"/>
    <lineage>
        <taxon>Eukaryota</taxon>
        <taxon>Sar</taxon>
        <taxon>Stramenopiles</taxon>
        <taxon>Oomycota</taxon>
        <taxon>Saprolegniomycetes</taxon>
        <taxon>Saprolegniales</taxon>
        <taxon>Verrucalvaceae</taxon>
        <taxon>Aphanomyces</taxon>
    </lineage>
</organism>
<feature type="coiled-coil region" evidence="1">
    <location>
        <begin position="591"/>
        <end position="677"/>
    </location>
</feature>
<keyword evidence="1" id="KW-0175">Coiled coil</keyword>
<dbReference type="AlphaFoldDB" id="A0A024TY22"/>
<feature type="compositionally biased region" description="Polar residues" evidence="2">
    <location>
        <begin position="329"/>
        <end position="338"/>
    </location>
</feature>
<dbReference type="eggNOG" id="ENOG502QWZQ">
    <property type="taxonomic scope" value="Eukaryota"/>
</dbReference>
<dbReference type="EMBL" id="KI913968">
    <property type="protein sequence ID" value="ETV98884.1"/>
    <property type="molecule type" value="Genomic_DNA"/>
</dbReference>
<dbReference type="STRING" id="157072.A0A024TY22"/>
<feature type="coiled-coil region" evidence="1">
    <location>
        <begin position="380"/>
        <end position="407"/>
    </location>
</feature>
<dbReference type="GeneID" id="20085428"/>
<evidence type="ECO:0000313" key="3">
    <source>
        <dbReference type="EMBL" id="ETV98884.1"/>
    </source>
</evidence>
<protein>
    <recommendedName>
        <fullName evidence="4">WH1 domain-containing protein</fullName>
    </recommendedName>
</protein>
<evidence type="ECO:0000256" key="2">
    <source>
        <dbReference type="SAM" id="MobiDB-lite"/>
    </source>
</evidence>
<evidence type="ECO:0008006" key="4">
    <source>
        <dbReference type="Google" id="ProtNLM"/>
    </source>
</evidence>
<dbReference type="PANTHER" id="PTHR44927">
    <property type="entry name" value="FK506-BINDING PROTEIN 15"/>
    <property type="match status" value="1"/>
</dbReference>
<sequence length="883" mass="95612">MASPTESLVFGGSVYVHKYDATSHNYIAMSDSALGLALMGESTSYRLFCYNRAQEEVVTTPLDVHVKFIPQQDHYVNFYDSTGTQNYSMRFKDDAAVQAFLQAVACIKATLLCRGHGTAAHDGIRNGDGGYAVQLGDIVGMKIQAWLLDAAPSTNPIDIVASTPIMRYVDLDDLHKVKLGDASTEGLIGLSGQVVGMQKGSVRFIYLPSTGSTWILAHAELVKVKKDKRSSASPTSSTASLAATAAITASPMTLPPAVSQDDHDDEHKRDELVTRMAHLSRMGSGHALVLPSTGRRLSQSDLVHQPSQLSDKVPTPIVLTMSQPPPSHASIQSISPSTKPVRGVEETVAAPSSRAPASPPAPNARAPTSPLQIMDPTSQLRQEQESLVAEQEEIQRLRQALNAARQQQHEQLGAAPLLKTPSSNLVPTAMPPQFAPLQLPPSAVYDSYSYGGAPLAPPTSSGFLQQPSPSLPLYGVPPTSSTYTAVPFNPVAPGYAPRPALYSAPSTPSTAPPPTYVSTPNNPNAEVDTTLQRVHRTTLSMEGMLIELQRKMDRVLLSSSSGIASSYSVSPYSRRSEMSSASSSSSLLKSMERALGNLDDLQDANHRLTSQVADLKRHNAQLQDDIDRLQEDLRRHAAATTSASYAAGEVQSLQAALEHAKQRCAQMESDVQRWTTALEKERSLRMQLEGDVALASQRLASVQSQVQQDAVSAQVEEARNVAMAAQRQMQADKQANAAAASKAAAEMEALQSTHEADRAALQREMEQLRTQLSAERAAHVRDADDVKAHLDALVQERDANRAKVIAAEHAAADMEARWRREQEDAAASRLARADLFKELMNDIYFACQDAFEEEGEFTGKEVAIQIRKILKQQTVEVVAKLEK</sequence>
<dbReference type="OrthoDB" id="77911at2759"/>
<accession>A0A024TY22</accession>
<dbReference type="VEuPathDB" id="FungiDB:H310_08378"/>
<dbReference type="Gene3D" id="1.10.287.1490">
    <property type="match status" value="1"/>
</dbReference>
<feature type="region of interest" description="Disordered" evidence="2">
    <location>
        <begin position="503"/>
        <end position="526"/>
    </location>
</feature>
<name>A0A024TY22_9STRA</name>